<name>A0AA40A224_9PEZI</name>
<protein>
    <submittedName>
        <fullName evidence="3">Uncharacterized protein</fullName>
    </submittedName>
</protein>
<feature type="region of interest" description="Disordered" evidence="1">
    <location>
        <begin position="1"/>
        <end position="136"/>
    </location>
</feature>
<dbReference type="Proteomes" id="UP001172102">
    <property type="component" value="Unassembled WGS sequence"/>
</dbReference>
<reference evidence="3" key="1">
    <citation type="submission" date="2023-06" db="EMBL/GenBank/DDBJ databases">
        <title>Genome-scale phylogeny and comparative genomics of the fungal order Sordariales.</title>
        <authorList>
            <consortium name="Lawrence Berkeley National Laboratory"/>
            <person name="Hensen N."/>
            <person name="Bonometti L."/>
            <person name="Westerberg I."/>
            <person name="Brannstrom I.O."/>
            <person name="Guillou S."/>
            <person name="Cros-Aarteil S."/>
            <person name="Calhoun S."/>
            <person name="Haridas S."/>
            <person name="Kuo A."/>
            <person name="Mondo S."/>
            <person name="Pangilinan J."/>
            <person name="Riley R."/>
            <person name="Labutti K."/>
            <person name="Andreopoulos B."/>
            <person name="Lipzen A."/>
            <person name="Chen C."/>
            <person name="Yanf M."/>
            <person name="Daum C."/>
            <person name="Ng V."/>
            <person name="Clum A."/>
            <person name="Steindorff A."/>
            <person name="Ohm R."/>
            <person name="Martin F."/>
            <person name="Silar P."/>
            <person name="Natvig D."/>
            <person name="Lalanne C."/>
            <person name="Gautier V."/>
            <person name="Ament-Velasquez S.L."/>
            <person name="Kruys A."/>
            <person name="Hutchinson M.I."/>
            <person name="Powell A.J."/>
            <person name="Barry K."/>
            <person name="Miller A.N."/>
            <person name="Grigoriev I.V."/>
            <person name="Debuchy R."/>
            <person name="Gladieux P."/>
            <person name="Thoren M.H."/>
            <person name="Johannesson H."/>
        </authorList>
    </citation>
    <scope>NUCLEOTIDE SEQUENCE</scope>
    <source>
        <strain evidence="3">SMH4607-1</strain>
    </source>
</reference>
<evidence type="ECO:0000313" key="3">
    <source>
        <dbReference type="EMBL" id="KAK0707891.1"/>
    </source>
</evidence>
<feature type="compositionally biased region" description="Low complexity" evidence="1">
    <location>
        <begin position="96"/>
        <end position="120"/>
    </location>
</feature>
<keyword evidence="4" id="KW-1185">Reference proteome</keyword>
<comment type="caution">
    <text evidence="3">The sequence shown here is derived from an EMBL/GenBank/DDBJ whole genome shotgun (WGS) entry which is preliminary data.</text>
</comment>
<sequence>MSDSGISPPSSPAQSPRSSVSVRSRSRSSSPSSERAPSPSRSRSRSRSRSSSRSSRSSITAVPGHDGHDNEHHEGHAVHHDTQHGSGHGTEHHSSGHTTGHHNSTTHNELHASTHTSTHTPTHEPKPLGTPPPRRHPLLARLALPAAILVGLGIAAGATYAVVAHVQNLLANASVRGTMSDWKARARSDVYDACYEGCTSCDDPNFAYNACAVTARAVAKGVVDCDAGRMWNWAVKDRYPDACLAAVAVILMGNELEGMKNSYRGQLGLIAVTVLGGLLGAVATYKLWRMATMSKPEIEYARAARGWSLFKPKTWGRASAASSEEKGEKSSRSSASLSSGSKRGKGKGKGKNKKVAAVVLGLFSSRGAAYACVGHDAAWSQFFSSPNGAITGVVHGWFSECKDRQDCVRKCRNSCTTSSSGTKTCSDKCTNDCHTVTYTTRTPKSYVDDVLPKVRACGFKTVDALGGSVVTTRVANANIERNLWVRVSVNGLNVTKSTETDASVRCLHDMAG</sequence>
<feature type="transmembrane region" description="Helical" evidence="2">
    <location>
        <begin position="142"/>
        <end position="163"/>
    </location>
</feature>
<accession>A0AA40A224</accession>
<gene>
    <name evidence="3" type="ORF">B0H67DRAFT_556492</name>
</gene>
<proteinExistence type="predicted"/>
<evidence type="ECO:0000313" key="4">
    <source>
        <dbReference type="Proteomes" id="UP001172102"/>
    </source>
</evidence>
<organism evidence="3 4">
    <name type="scientific">Lasiosphaeris hirsuta</name>
    <dbReference type="NCBI Taxonomy" id="260670"/>
    <lineage>
        <taxon>Eukaryota</taxon>
        <taxon>Fungi</taxon>
        <taxon>Dikarya</taxon>
        <taxon>Ascomycota</taxon>
        <taxon>Pezizomycotina</taxon>
        <taxon>Sordariomycetes</taxon>
        <taxon>Sordariomycetidae</taxon>
        <taxon>Sordariales</taxon>
        <taxon>Lasiosphaeriaceae</taxon>
        <taxon>Lasiosphaeris</taxon>
    </lineage>
</organism>
<keyword evidence="2" id="KW-1133">Transmembrane helix</keyword>
<keyword evidence="2" id="KW-0472">Membrane</keyword>
<dbReference type="AlphaFoldDB" id="A0AA40A224"/>
<dbReference type="EMBL" id="JAUKUA010000006">
    <property type="protein sequence ID" value="KAK0707891.1"/>
    <property type="molecule type" value="Genomic_DNA"/>
</dbReference>
<feature type="compositionally biased region" description="Low complexity" evidence="1">
    <location>
        <begin position="12"/>
        <end position="41"/>
    </location>
</feature>
<feature type="transmembrane region" description="Helical" evidence="2">
    <location>
        <begin position="267"/>
        <end position="288"/>
    </location>
</feature>
<keyword evidence="2" id="KW-0812">Transmembrane</keyword>
<evidence type="ECO:0000256" key="1">
    <source>
        <dbReference type="SAM" id="MobiDB-lite"/>
    </source>
</evidence>
<feature type="compositionally biased region" description="Low complexity" evidence="1">
    <location>
        <begin position="332"/>
        <end position="341"/>
    </location>
</feature>
<feature type="compositionally biased region" description="Basic and acidic residues" evidence="1">
    <location>
        <begin position="65"/>
        <end position="94"/>
    </location>
</feature>
<feature type="region of interest" description="Disordered" evidence="1">
    <location>
        <begin position="320"/>
        <end position="350"/>
    </location>
</feature>
<evidence type="ECO:0000256" key="2">
    <source>
        <dbReference type="SAM" id="Phobius"/>
    </source>
</evidence>